<dbReference type="AlphaFoldDB" id="A0A1H8DMK7"/>
<keyword evidence="3" id="KW-1185">Reference proteome</keyword>
<sequence>MEKIKFITDSACDLPQEAAQEFDITVLPIPITIDGVGYLERVDFTPQQFYKRLLDAKTIPVTSHITAIAFAEQYKQAYQQGYTHVVVTTINSKGSNMFDAANMAKSLFFDECPDAEGKLTVYVIDSKVYTIPYGYAQCEAAKMAKNGKPCAEIAEYLIDFFDRVEVYFAVYSLEFAKKSGRINCAAAFVGDVLGLRPILSIIDGEMKIVDKVRGDKNVVPKLAEIAEKRRVGDTPFLCIRAMTDDVGEQLTDLMQQKTGVQSLGLYYAGASIAINAGPRLAGVMILGEKRTKK</sequence>
<dbReference type="Proteomes" id="UP000199158">
    <property type="component" value="Unassembled WGS sequence"/>
</dbReference>
<evidence type="ECO:0000256" key="1">
    <source>
        <dbReference type="ARBA" id="ARBA00023121"/>
    </source>
</evidence>
<evidence type="ECO:0000313" key="2">
    <source>
        <dbReference type="EMBL" id="SEN08473.1"/>
    </source>
</evidence>
<dbReference type="STRING" id="474960.SAMN05216180_2693"/>
<dbReference type="SUPFAM" id="SSF82549">
    <property type="entry name" value="DAK1/DegV-like"/>
    <property type="match status" value="1"/>
</dbReference>
<dbReference type="PROSITE" id="PS51482">
    <property type="entry name" value="DEGV"/>
    <property type="match status" value="1"/>
</dbReference>
<dbReference type="InterPro" id="IPR050270">
    <property type="entry name" value="DegV_domain_contain"/>
</dbReference>
<gene>
    <name evidence="2" type="ORF">SAMN05216180_2693</name>
</gene>
<evidence type="ECO:0000313" key="3">
    <source>
        <dbReference type="Proteomes" id="UP000199158"/>
    </source>
</evidence>
<dbReference type="GO" id="GO:0008289">
    <property type="term" value="F:lipid binding"/>
    <property type="evidence" value="ECO:0007669"/>
    <property type="project" value="UniProtKB-KW"/>
</dbReference>
<dbReference type="EMBL" id="FOCG01000003">
    <property type="protein sequence ID" value="SEN08473.1"/>
    <property type="molecule type" value="Genomic_DNA"/>
</dbReference>
<dbReference type="NCBIfam" id="TIGR00762">
    <property type="entry name" value="DegV"/>
    <property type="match status" value="1"/>
</dbReference>
<dbReference type="Gene3D" id="3.30.1180.10">
    <property type="match status" value="1"/>
</dbReference>
<proteinExistence type="predicted"/>
<name>A0A1H8DMK7_9FIRM</name>
<protein>
    <submittedName>
        <fullName evidence="2">EDD domain protein, DegV family</fullName>
    </submittedName>
</protein>
<dbReference type="Gene3D" id="3.40.50.10170">
    <property type="match status" value="1"/>
</dbReference>
<dbReference type="PANTHER" id="PTHR33434">
    <property type="entry name" value="DEGV DOMAIN-CONTAINING PROTEIN DR_1986-RELATED"/>
    <property type="match status" value="1"/>
</dbReference>
<reference evidence="2 3" key="1">
    <citation type="submission" date="2016-10" db="EMBL/GenBank/DDBJ databases">
        <authorList>
            <person name="de Groot N.N."/>
        </authorList>
    </citation>
    <scope>NUCLEOTIDE SEQUENCE [LARGE SCALE GENOMIC DNA]</scope>
    <source>
        <strain evidence="2 3">CGMCC 1.5070</strain>
    </source>
</reference>
<dbReference type="InterPro" id="IPR043168">
    <property type="entry name" value="DegV_C"/>
</dbReference>
<dbReference type="InterPro" id="IPR003797">
    <property type="entry name" value="DegV"/>
</dbReference>
<dbReference type="RefSeq" id="WP_162840929.1">
    <property type="nucleotide sequence ID" value="NZ_FOCG01000003.1"/>
</dbReference>
<dbReference type="PANTHER" id="PTHR33434:SF2">
    <property type="entry name" value="FATTY ACID-BINDING PROTEIN TM_1468"/>
    <property type="match status" value="1"/>
</dbReference>
<dbReference type="Pfam" id="PF02645">
    <property type="entry name" value="DegV"/>
    <property type="match status" value="1"/>
</dbReference>
<keyword evidence="1" id="KW-0446">Lipid-binding</keyword>
<accession>A0A1H8DMK7</accession>
<organism evidence="2 3">
    <name type="scientific">Hydrogenoanaerobacterium saccharovorans</name>
    <dbReference type="NCBI Taxonomy" id="474960"/>
    <lineage>
        <taxon>Bacteria</taxon>
        <taxon>Bacillati</taxon>
        <taxon>Bacillota</taxon>
        <taxon>Clostridia</taxon>
        <taxon>Eubacteriales</taxon>
        <taxon>Oscillospiraceae</taxon>
        <taxon>Hydrogenoanaerobacterium</taxon>
    </lineage>
</organism>